<keyword evidence="3" id="KW-1185">Reference proteome</keyword>
<evidence type="ECO:0000256" key="1">
    <source>
        <dbReference type="SAM" id="Phobius"/>
    </source>
</evidence>
<reference evidence="2 3" key="1">
    <citation type="submission" date="2021-03" db="EMBL/GenBank/DDBJ databases">
        <authorList>
            <person name="King G.J."/>
            <person name="Bancroft I."/>
            <person name="Baten A."/>
            <person name="Bloomfield J."/>
            <person name="Borpatragohain P."/>
            <person name="He Z."/>
            <person name="Irish N."/>
            <person name="Irwin J."/>
            <person name="Liu K."/>
            <person name="Mauleon R.P."/>
            <person name="Moore J."/>
            <person name="Morris R."/>
            <person name="Ostergaard L."/>
            <person name="Wang B."/>
            <person name="Wells R."/>
        </authorList>
    </citation>
    <scope>NUCLEOTIDE SEQUENCE [LARGE SCALE GENOMIC DNA]</scope>
    <source>
        <strain evidence="2">R-o-18</strain>
        <tissue evidence="2">Leaf</tissue>
    </source>
</reference>
<keyword evidence="1" id="KW-0812">Transmembrane</keyword>
<name>A0ABQ7MLL6_BRACM</name>
<dbReference type="Proteomes" id="UP000823674">
    <property type="component" value="Chromosome A04"/>
</dbReference>
<keyword evidence="1" id="KW-0472">Membrane</keyword>
<feature type="transmembrane region" description="Helical" evidence="1">
    <location>
        <begin position="72"/>
        <end position="95"/>
    </location>
</feature>
<proteinExistence type="predicted"/>
<protein>
    <submittedName>
        <fullName evidence="2">Uncharacterized protein</fullName>
    </submittedName>
</protein>
<evidence type="ECO:0000313" key="3">
    <source>
        <dbReference type="Proteomes" id="UP000823674"/>
    </source>
</evidence>
<dbReference type="EMBL" id="JADBGQ010000004">
    <property type="protein sequence ID" value="KAG5399609.1"/>
    <property type="molecule type" value="Genomic_DNA"/>
</dbReference>
<comment type="caution">
    <text evidence="2">The sequence shown here is derived from an EMBL/GenBank/DDBJ whole genome shotgun (WGS) entry which is preliminary data.</text>
</comment>
<sequence>MEEIAYKIAGEWLQDARDFFFNYRTVDNTARISKLRTIDSPSFLPGTNIEAAIANPFSGAGGAGARRRRDKLVSCCLLFAYLLFSDFVLLLFPFFNFLKLGFSRSSLHISLSPRRRQKKRNHMNQTLSMSLSLWWVVLSASNMEYSPVNAAYRISGSSPEDLLTGAALSNSAVVEVVSSRRSSLSPINLFAPGKAEEDDPFTPTWRVLSTGEENFRSGLDLVTKAAHTSDLSELSQSRDWPDEPLIFLWWFSPVTPRAPATTRHLHKSGMGFSTLKLFDKLTKALSPFLGLKPIDFYCYSPCIRKHPAKIRNTLVKIKITYMMSDKQGKFKWSSPTPQLCFGCTICDNVSCISVATKSMEEATKSVWNLTEILLKLINFSPLDFSFVEKSSQTSSCQGQERSFFHSSSFVVRALPPISLSQGGDTSLVSNQRPVSAILCLFSCVATCTGSEETTEFVSTKTKDMSQLSKARHIRHMLPSLLLFVTCSKLLLQRIRIFS</sequence>
<evidence type="ECO:0000313" key="2">
    <source>
        <dbReference type="EMBL" id="KAG5399609.1"/>
    </source>
</evidence>
<keyword evidence="1" id="KW-1133">Transmembrane helix</keyword>
<gene>
    <name evidence="2" type="primary">A04g500260.1_BraROA</name>
    <name evidence="2" type="ORF">IGI04_014216</name>
</gene>
<accession>A0ABQ7MLL6</accession>
<organism evidence="2 3">
    <name type="scientific">Brassica rapa subsp. trilocularis</name>
    <dbReference type="NCBI Taxonomy" id="1813537"/>
    <lineage>
        <taxon>Eukaryota</taxon>
        <taxon>Viridiplantae</taxon>
        <taxon>Streptophyta</taxon>
        <taxon>Embryophyta</taxon>
        <taxon>Tracheophyta</taxon>
        <taxon>Spermatophyta</taxon>
        <taxon>Magnoliopsida</taxon>
        <taxon>eudicotyledons</taxon>
        <taxon>Gunneridae</taxon>
        <taxon>Pentapetalae</taxon>
        <taxon>rosids</taxon>
        <taxon>malvids</taxon>
        <taxon>Brassicales</taxon>
        <taxon>Brassicaceae</taxon>
        <taxon>Brassiceae</taxon>
        <taxon>Brassica</taxon>
    </lineage>
</organism>